<dbReference type="Pfam" id="PF18146">
    <property type="entry name" value="CinA_KH"/>
    <property type="match status" value="1"/>
</dbReference>
<dbReference type="SMART" id="SM00852">
    <property type="entry name" value="MoCF_biosynth"/>
    <property type="match status" value="1"/>
</dbReference>
<dbReference type="Pfam" id="PF00994">
    <property type="entry name" value="MoCF_biosynth"/>
    <property type="match status" value="1"/>
</dbReference>
<dbReference type="SUPFAM" id="SSF53218">
    <property type="entry name" value="Molybdenum cofactor biosynthesis proteins"/>
    <property type="match status" value="1"/>
</dbReference>
<dbReference type="InterPro" id="IPR008136">
    <property type="entry name" value="CinA_C"/>
</dbReference>
<dbReference type="Gene3D" id="3.90.950.20">
    <property type="entry name" value="CinA-like"/>
    <property type="match status" value="1"/>
</dbReference>
<dbReference type="SUPFAM" id="SSF142433">
    <property type="entry name" value="CinA-like"/>
    <property type="match status" value="1"/>
</dbReference>
<dbReference type="NCBIfam" id="TIGR00199">
    <property type="entry name" value="PncC_domain"/>
    <property type="match status" value="1"/>
</dbReference>
<gene>
    <name evidence="1" type="primary">cinA</name>
    <name evidence="3" type="ORF">H5993_00580</name>
</gene>
<accession>A0ABS2ELE6</accession>
<dbReference type="Gene3D" id="3.40.980.10">
    <property type="entry name" value="MoaB/Mog-like domain"/>
    <property type="match status" value="1"/>
</dbReference>
<feature type="domain" description="MoaB/Mog" evidence="2">
    <location>
        <begin position="4"/>
        <end position="171"/>
    </location>
</feature>
<proteinExistence type="inferred from homology"/>
<dbReference type="Proteomes" id="UP000776629">
    <property type="component" value="Unassembled WGS sequence"/>
</dbReference>
<dbReference type="InterPro" id="IPR036425">
    <property type="entry name" value="MoaB/Mog-like_dom_sf"/>
</dbReference>
<dbReference type="InterPro" id="IPR001453">
    <property type="entry name" value="MoaB/Mog_dom"/>
</dbReference>
<dbReference type="InterPro" id="IPR050101">
    <property type="entry name" value="CinA"/>
</dbReference>
<evidence type="ECO:0000313" key="4">
    <source>
        <dbReference type="Proteomes" id="UP000776629"/>
    </source>
</evidence>
<evidence type="ECO:0000313" key="3">
    <source>
        <dbReference type="EMBL" id="MBM6753264.1"/>
    </source>
</evidence>
<dbReference type="NCBIfam" id="TIGR00200">
    <property type="entry name" value="cinA_nterm"/>
    <property type="match status" value="1"/>
</dbReference>
<sequence length="416" mass="44655">MEVEIISVGNELILGQIVNTNVAYLADQLRQIDLVAHYQTTVDDEPERIIAAVRTAQKRAQLVFVCGGLGPTDDDQTMPSVAKALGKELVLDEDHWATIQANFERRHVTMTPENIRQAYYLADGIALANPVGLALGTMVTTGKVTTVVLPGPPSEFKAMVKQSLLPELKKQFRVTNSIITRNLHFVGQPESLLMDEITSTLGNSPVVATSYVQPAEIQVRLKVSGMEATVAKQTLDQAEARIIAREKQYYFGTGDGLNLAGEVVRLLRAKGYRITAAESLTGGLFQSTLCSVSGASNVFNGGFVTYAAGAKEKLVGVPATTIQKYGVVSAETATAMAEGARQAMDADLGVSFTGVAGPDALEGHPAGTVFVAIAQKNYPTKAWQLKLTGLLGRQTIRNQSVAQVLLALYHRLQAEN</sequence>
<comment type="caution">
    <text evidence="3">The sequence shown here is derived from an EMBL/GenBank/DDBJ whole genome shotgun (WGS) entry which is preliminary data.</text>
</comment>
<evidence type="ECO:0000259" key="2">
    <source>
        <dbReference type="SMART" id="SM00852"/>
    </source>
</evidence>
<dbReference type="PANTHER" id="PTHR13939">
    <property type="entry name" value="NICOTINAMIDE-NUCLEOTIDE AMIDOHYDROLASE PNCC"/>
    <property type="match status" value="1"/>
</dbReference>
<dbReference type="HAMAP" id="MF_00226_B">
    <property type="entry name" value="CinA_B"/>
    <property type="match status" value="1"/>
</dbReference>
<dbReference type="PIRSF" id="PIRSF006728">
    <property type="entry name" value="CinA"/>
    <property type="match status" value="1"/>
</dbReference>
<comment type="similarity">
    <text evidence="1">Belongs to the CinA family.</text>
</comment>
<dbReference type="InterPro" id="IPR036653">
    <property type="entry name" value="CinA-like_C"/>
</dbReference>
<dbReference type="Pfam" id="PF02464">
    <property type="entry name" value="CinA"/>
    <property type="match status" value="1"/>
</dbReference>
<evidence type="ECO:0000256" key="1">
    <source>
        <dbReference type="HAMAP-Rule" id="MF_00226"/>
    </source>
</evidence>
<keyword evidence="4" id="KW-1185">Reference proteome</keyword>
<dbReference type="InterPro" id="IPR041424">
    <property type="entry name" value="CinA_KH"/>
</dbReference>
<reference evidence="3 4" key="1">
    <citation type="journal article" date="2021" name="Sci. Rep.">
        <title>The distribution of antibiotic resistance genes in chicken gut microbiota commensals.</title>
        <authorList>
            <person name="Juricova H."/>
            <person name="Matiasovicova J."/>
            <person name="Kubasova T."/>
            <person name="Cejkova D."/>
            <person name="Rychlik I."/>
        </authorList>
    </citation>
    <scope>NUCLEOTIDE SEQUENCE [LARGE SCALE GENOMIC DNA]</scope>
    <source>
        <strain evidence="3 4">An810</strain>
    </source>
</reference>
<dbReference type="PANTHER" id="PTHR13939:SF0">
    <property type="entry name" value="NMN AMIDOHYDROLASE-LIKE PROTEIN YFAY"/>
    <property type="match status" value="1"/>
</dbReference>
<dbReference type="EMBL" id="JACJJQ010000002">
    <property type="protein sequence ID" value="MBM6753264.1"/>
    <property type="molecule type" value="Genomic_DNA"/>
</dbReference>
<protein>
    <recommendedName>
        <fullName evidence="1">Putative competence-damage inducible protein</fullName>
    </recommendedName>
</protein>
<dbReference type="InterPro" id="IPR008135">
    <property type="entry name" value="Competence-induced_CinA"/>
</dbReference>
<name>A0ABS2ELE6_9LACO</name>
<organism evidence="3 4">
    <name type="scientific">Limosilactobacillus alvi</name>
    <dbReference type="NCBI Taxonomy" id="990412"/>
    <lineage>
        <taxon>Bacteria</taxon>
        <taxon>Bacillati</taxon>
        <taxon>Bacillota</taxon>
        <taxon>Bacilli</taxon>
        <taxon>Lactobacillales</taxon>
        <taxon>Lactobacillaceae</taxon>
        <taxon>Limosilactobacillus</taxon>
    </lineage>
</organism>
<dbReference type="NCBIfam" id="NF001813">
    <property type="entry name" value="PRK00549.1"/>
    <property type="match status" value="1"/>
</dbReference>
<dbReference type="RefSeq" id="WP_204775816.1">
    <property type="nucleotide sequence ID" value="NZ_JACJJQ010000002.1"/>
</dbReference>
<dbReference type="CDD" id="cd00885">
    <property type="entry name" value="cinA"/>
    <property type="match status" value="1"/>
</dbReference>